<dbReference type="PANTHER" id="PTHR40266">
    <property type="entry name" value="TOXIN HIGB-1"/>
    <property type="match status" value="1"/>
</dbReference>
<evidence type="ECO:0000313" key="2">
    <source>
        <dbReference type="Proteomes" id="UP000242351"/>
    </source>
</evidence>
<evidence type="ECO:0008006" key="3">
    <source>
        <dbReference type="Google" id="ProtNLM"/>
    </source>
</evidence>
<comment type="caution">
    <text evidence="1">The sequence shown here is derived from an EMBL/GenBank/DDBJ whole genome shotgun (WGS) entry which is preliminary data.</text>
</comment>
<protein>
    <recommendedName>
        <fullName evidence="3">Killer protein</fullName>
    </recommendedName>
</protein>
<accession>A0A2H9UI02</accession>
<dbReference type="InterPro" id="IPR007711">
    <property type="entry name" value="HigB-1"/>
</dbReference>
<dbReference type="RefSeq" id="WP_087704769.1">
    <property type="nucleotide sequence ID" value="NZ_JALHBG010000012.1"/>
</dbReference>
<dbReference type="InterPro" id="IPR035093">
    <property type="entry name" value="RelE/ParE_toxin_dom_sf"/>
</dbReference>
<dbReference type="Proteomes" id="UP000242351">
    <property type="component" value="Unassembled WGS sequence"/>
</dbReference>
<dbReference type="AlphaFoldDB" id="A0A2H9UI02"/>
<dbReference type="PANTHER" id="PTHR40266:SF2">
    <property type="entry name" value="TOXIN HIGB-1"/>
    <property type="match status" value="1"/>
</dbReference>
<organism evidence="1 2">
    <name type="scientific">Acinetobacter pseudolwoffii</name>
    <dbReference type="NCBI Taxonomy" id="2053287"/>
    <lineage>
        <taxon>Bacteria</taxon>
        <taxon>Pseudomonadati</taxon>
        <taxon>Pseudomonadota</taxon>
        <taxon>Gammaproteobacteria</taxon>
        <taxon>Moraxellales</taxon>
        <taxon>Moraxellaceae</taxon>
        <taxon>Acinetobacter</taxon>
    </lineage>
</organism>
<sequence length="92" mass="10712">MIVDFNHKGLERFFKTSSTAGIQSVHSTKLKRQLTALNEAQSIDEMNFPGWKLHPLKGKLKDHWSITVSANWRLTFIFKDGNAYIVDYQDYH</sequence>
<dbReference type="SUPFAM" id="SSF143011">
    <property type="entry name" value="RelE-like"/>
    <property type="match status" value="1"/>
</dbReference>
<dbReference type="EMBL" id="PGOZ01000033">
    <property type="protein sequence ID" value="PJI31288.1"/>
    <property type="molecule type" value="Genomic_DNA"/>
</dbReference>
<dbReference type="Gene3D" id="3.30.2310.20">
    <property type="entry name" value="RelE-like"/>
    <property type="match status" value="1"/>
</dbReference>
<evidence type="ECO:0000313" key="1">
    <source>
        <dbReference type="EMBL" id="PJI31288.1"/>
    </source>
</evidence>
<reference evidence="1 2" key="1">
    <citation type="submission" date="2017-11" db="EMBL/GenBank/DDBJ databases">
        <authorList>
            <person name="Han C.G."/>
        </authorList>
    </citation>
    <scope>NUCLEOTIDE SEQUENCE [LARGE SCALE GENOMIC DNA]</scope>
    <source>
        <strain evidence="1 2">ANC 5347</strain>
    </source>
</reference>
<dbReference type="Pfam" id="PF05015">
    <property type="entry name" value="HigB-like_toxin"/>
    <property type="match status" value="1"/>
</dbReference>
<proteinExistence type="predicted"/>
<name>A0A2H9UI02_9GAMM</name>
<gene>
    <name evidence="1" type="ORF">CU320_14965</name>
</gene>
<reference evidence="1 2" key="2">
    <citation type="submission" date="2017-12" db="EMBL/GenBank/DDBJ databases">
        <title>Revising the taxonomy of the Acinetobacter lwoffii group: the description of Acinetobacter pseudolwoffii sp. nov. and emended description of Acinetobacter lwoffii.</title>
        <authorList>
            <person name="Nemec A."/>
        </authorList>
    </citation>
    <scope>NUCLEOTIDE SEQUENCE [LARGE SCALE GENOMIC DNA]</scope>
    <source>
        <strain evidence="1 2">ANC 5347</strain>
    </source>
</reference>